<name>A0A1E3HF52_9TREE</name>
<feature type="region of interest" description="Disordered" evidence="1">
    <location>
        <begin position="393"/>
        <end position="431"/>
    </location>
</feature>
<dbReference type="RefSeq" id="XP_019027876.1">
    <property type="nucleotide sequence ID" value="XM_019180150.1"/>
</dbReference>
<sequence length="449" mass="49210">MSSPFPQLLRRANIATYDPLITRIYTTTPSSQTRHADWGLKFPVHRTKGPRYIKFSSLDAGPGYDLDWRSAEREARFMEAWGSGRVRWDAKEKAPREFRRSAAGAGYGYGGAEDWETASAMVEKVVEKEEWVRDVESLSEEAFEKYLDTVRGERKRFLEERLEGMAETTKETLVLPEDKTLVHLSTGGKVRLHSISSLESSIHNANRASTTSQKILSVPHPLRGMTYANLPPNPNDFNPTTSFPGHALNPVSASNANKGSRVDMGGSTNRPLVVSAAGVTGLTTRSSYHPDFATNQEQTLVDFSRQTPEHGRGRFKAVDARATGSPTVLALAESGAGARWTRRRGGAGGAAPSPLDSAHFDINFAILRPSSSSANIGTPDWLLAEEQKQAAASTGPILGASRSERRLGQAGDVLRTQEQQQEGRAAMRKQRTDALSAIRGILAKHRKEE</sequence>
<comment type="caution">
    <text evidence="2">The sequence shown here is derived from an EMBL/GenBank/DDBJ whole genome shotgun (WGS) entry which is preliminary data.</text>
</comment>
<evidence type="ECO:0000256" key="1">
    <source>
        <dbReference type="SAM" id="MobiDB-lite"/>
    </source>
</evidence>
<protein>
    <submittedName>
        <fullName evidence="2">Uncharacterized protein</fullName>
    </submittedName>
</protein>
<dbReference type="EMBL" id="AWGH01000056">
    <property type="protein sequence ID" value="ODN74993.1"/>
    <property type="molecule type" value="Genomic_DNA"/>
</dbReference>
<dbReference type="Proteomes" id="UP000094819">
    <property type="component" value="Unassembled WGS sequence"/>
</dbReference>
<gene>
    <name evidence="2" type="ORF">L198_08179</name>
</gene>
<reference evidence="2 3" key="1">
    <citation type="submission" date="2016-06" db="EMBL/GenBank/DDBJ databases">
        <title>Evolution of pathogenesis and genome organization in the Tremellales.</title>
        <authorList>
            <person name="Cuomo C."/>
            <person name="Litvintseva A."/>
            <person name="Heitman J."/>
            <person name="Chen Y."/>
            <person name="Sun S."/>
            <person name="Springer D."/>
            <person name="Dromer F."/>
            <person name="Young S."/>
            <person name="Zeng Q."/>
            <person name="Chapman S."/>
            <person name="Gujja S."/>
            <person name="Saif S."/>
            <person name="Birren B."/>
        </authorList>
    </citation>
    <scope>NUCLEOTIDE SEQUENCE [LARGE SCALE GENOMIC DNA]</scope>
    <source>
        <strain evidence="2 3">CBS 7118</strain>
    </source>
</reference>
<accession>A0A1E3HF52</accession>
<dbReference type="OrthoDB" id="2735536at2759"/>
<organism evidence="2 3">
    <name type="scientific">Cryptococcus wingfieldii CBS 7118</name>
    <dbReference type="NCBI Taxonomy" id="1295528"/>
    <lineage>
        <taxon>Eukaryota</taxon>
        <taxon>Fungi</taxon>
        <taxon>Dikarya</taxon>
        <taxon>Basidiomycota</taxon>
        <taxon>Agaricomycotina</taxon>
        <taxon>Tremellomycetes</taxon>
        <taxon>Tremellales</taxon>
        <taxon>Cryptococcaceae</taxon>
        <taxon>Cryptococcus</taxon>
    </lineage>
</organism>
<keyword evidence="3" id="KW-1185">Reference proteome</keyword>
<dbReference type="GeneID" id="30197390"/>
<dbReference type="AlphaFoldDB" id="A0A1E3HF52"/>
<evidence type="ECO:0000313" key="3">
    <source>
        <dbReference type="Proteomes" id="UP000094819"/>
    </source>
</evidence>
<proteinExistence type="predicted"/>
<evidence type="ECO:0000313" key="2">
    <source>
        <dbReference type="EMBL" id="ODN74993.1"/>
    </source>
</evidence>